<evidence type="ECO:0000256" key="1">
    <source>
        <dbReference type="ARBA" id="ARBA00004141"/>
    </source>
</evidence>
<reference evidence="7 8" key="1">
    <citation type="submission" date="2016-04" db="EMBL/GenBank/DDBJ databases">
        <title>A degradative enzymes factory behind the ericoid mycorrhizal symbiosis.</title>
        <authorList>
            <consortium name="DOE Joint Genome Institute"/>
            <person name="Martino E."/>
            <person name="Morin E."/>
            <person name="Grelet G."/>
            <person name="Kuo A."/>
            <person name="Kohler A."/>
            <person name="Daghino S."/>
            <person name="Barry K."/>
            <person name="Choi C."/>
            <person name="Cichocki N."/>
            <person name="Clum A."/>
            <person name="Copeland A."/>
            <person name="Hainaut M."/>
            <person name="Haridas S."/>
            <person name="Labutti K."/>
            <person name="Lindquist E."/>
            <person name="Lipzen A."/>
            <person name="Khouja H.-R."/>
            <person name="Murat C."/>
            <person name="Ohm R."/>
            <person name="Olson A."/>
            <person name="Spatafora J."/>
            <person name="Veneault-Fourrey C."/>
            <person name="Henrissat B."/>
            <person name="Grigoriev I."/>
            <person name="Martin F."/>
            <person name="Perotto S."/>
        </authorList>
    </citation>
    <scope>NUCLEOTIDE SEQUENCE [LARGE SCALE GENOMIC DNA]</scope>
    <source>
        <strain evidence="7 8">F</strain>
    </source>
</reference>
<protein>
    <recommendedName>
        <fullName evidence="9">DUF1772-domain-containing protein</fullName>
    </recommendedName>
</protein>
<dbReference type="EMBL" id="KZ613970">
    <property type="protein sequence ID" value="PMD29981.1"/>
    <property type="molecule type" value="Genomic_DNA"/>
</dbReference>
<evidence type="ECO:0000313" key="7">
    <source>
        <dbReference type="EMBL" id="PMD29981.1"/>
    </source>
</evidence>
<keyword evidence="3 6" id="KW-1133">Transmembrane helix</keyword>
<keyword evidence="8" id="KW-1185">Reference proteome</keyword>
<feature type="transmembrane region" description="Helical" evidence="6">
    <location>
        <begin position="155"/>
        <end position="177"/>
    </location>
</feature>
<feature type="transmembrane region" description="Helical" evidence="6">
    <location>
        <begin position="92"/>
        <end position="114"/>
    </location>
</feature>
<keyword evidence="2 6" id="KW-0812">Transmembrane</keyword>
<name>A0A2J6QUP7_HYAVF</name>
<evidence type="ECO:0000313" key="8">
    <source>
        <dbReference type="Proteomes" id="UP000235786"/>
    </source>
</evidence>
<evidence type="ECO:0000256" key="5">
    <source>
        <dbReference type="ARBA" id="ARBA00034313"/>
    </source>
</evidence>
<sequence length="179" mass="19605">MSTDTPLTLRLVQTIGITVTSWMAGQVSSFSFFTIPRLLESPTPLMLRQWVNMFQAGKSVGQPVSIIIPVSYLYLAYASHSSSSSPFFSNKVALSYAAAAALCLSIPPYTITVLKSTNVAIFKRAEEVTKGEKEGRVVEARKGEESAQDLLRRWALLNLGRVVLLLASALLGTWTTINY</sequence>
<dbReference type="Proteomes" id="UP000235786">
    <property type="component" value="Unassembled WGS sequence"/>
</dbReference>
<gene>
    <name evidence="7" type="ORF">L207DRAFT_444663</name>
</gene>
<dbReference type="PANTHER" id="PTHR35042:SF1">
    <property type="entry name" value="DUF1772-DOMAIN-CONTAINING PROTEIN"/>
    <property type="match status" value="1"/>
</dbReference>
<dbReference type="InterPro" id="IPR013901">
    <property type="entry name" value="Anthrone_oxy"/>
</dbReference>
<dbReference type="PANTHER" id="PTHR35042">
    <property type="entry name" value="ANTHRONE OXYGENASE ENCC"/>
    <property type="match status" value="1"/>
</dbReference>
<proteinExistence type="inferred from homology"/>
<dbReference type="AlphaFoldDB" id="A0A2J6QUP7"/>
<evidence type="ECO:0000256" key="3">
    <source>
        <dbReference type="ARBA" id="ARBA00022989"/>
    </source>
</evidence>
<evidence type="ECO:0000256" key="4">
    <source>
        <dbReference type="ARBA" id="ARBA00023136"/>
    </source>
</evidence>
<dbReference type="OrthoDB" id="5954308at2759"/>
<dbReference type="GO" id="GO:0016020">
    <property type="term" value="C:membrane"/>
    <property type="evidence" value="ECO:0007669"/>
    <property type="project" value="UniProtKB-SubCell"/>
</dbReference>
<comment type="similarity">
    <text evidence="5">Belongs to the anthrone oxygenase family.</text>
</comment>
<evidence type="ECO:0008006" key="9">
    <source>
        <dbReference type="Google" id="ProtNLM"/>
    </source>
</evidence>
<keyword evidence="4 6" id="KW-0472">Membrane</keyword>
<accession>A0A2J6QUP7</accession>
<evidence type="ECO:0000256" key="2">
    <source>
        <dbReference type="ARBA" id="ARBA00022692"/>
    </source>
</evidence>
<dbReference type="Pfam" id="PF08592">
    <property type="entry name" value="Anthrone_oxy"/>
    <property type="match status" value="1"/>
</dbReference>
<feature type="transmembrane region" description="Helical" evidence="6">
    <location>
        <begin position="60"/>
        <end position="80"/>
    </location>
</feature>
<organism evidence="7 8">
    <name type="scientific">Hyaloscypha variabilis (strain UAMH 11265 / GT02V1 / F)</name>
    <name type="common">Meliniomyces variabilis</name>
    <dbReference type="NCBI Taxonomy" id="1149755"/>
    <lineage>
        <taxon>Eukaryota</taxon>
        <taxon>Fungi</taxon>
        <taxon>Dikarya</taxon>
        <taxon>Ascomycota</taxon>
        <taxon>Pezizomycotina</taxon>
        <taxon>Leotiomycetes</taxon>
        <taxon>Helotiales</taxon>
        <taxon>Hyaloscyphaceae</taxon>
        <taxon>Hyaloscypha</taxon>
        <taxon>Hyaloscypha variabilis</taxon>
    </lineage>
</organism>
<evidence type="ECO:0000256" key="6">
    <source>
        <dbReference type="SAM" id="Phobius"/>
    </source>
</evidence>
<comment type="subcellular location">
    <subcellularLocation>
        <location evidence="1">Membrane</location>
        <topology evidence="1">Multi-pass membrane protein</topology>
    </subcellularLocation>
</comment>